<feature type="compositionally biased region" description="Basic residues" evidence="2">
    <location>
        <begin position="192"/>
        <end position="209"/>
    </location>
</feature>
<dbReference type="WBParaSite" id="jg12145.1">
    <property type="protein sequence ID" value="jg12145.1"/>
    <property type="gene ID" value="jg12145"/>
</dbReference>
<proteinExistence type="predicted"/>
<dbReference type="PROSITE" id="PS51670">
    <property type="entry name" value="SHKT"/>
    <property type="match status" value="1"/>
</dbReference>
<feature type="compositionally biased region" description="Polar residues" evidence="2">
    <location>
        <begin position="106"/>
        <end position="127"/>
    </location>
</feature>
<dbReference type="InterPro" id="IPR003582">
    <property type="entry name" value="ShKT_dom"/>
</dbReference>
<evidence type="ECO:0000256" key="1">
    <source>
        <dbReference type="PROSITE-ProRule" id="PRU01005"/>
    </source>
</evidence>
<reference evidence="5" key="1">
    <citation type="submission" date="2022-11" db="UniProtKB">
        <authorList>
            <consortium name="WormBaseParasite"/>
        </authorList>
    </citation>
    <scope>IDENTIFICATION</scope>
</reference>
<feature type="domain" description="ShKT" evidence="3">
    <location>
        <begin position="349"/>
        <end position="385"/>
    </location>
</feature>
<protein>
    <submittedName>
        <fullName evidence="5">ShKT domain-containing protein</fullName>
    </submittedName>
</protein>
<feature type="region of interest" description="Disordered" evidence="2">
    <location>
        <begin position="88"/>
        <end position="137"/>
    </location>
</feature>
<evidence type="ECO:0000313" key="5">
    <source>
        <dbReference type="WBParaSite" id="jg12145.1"/>
    </source>
</evidence>
<evidence type="ECO:0000313" key="4">
    <source>
        <dbReference type="Proteomes" id="UP000887574"/>
    </source>
</evidence>
<feature type="region of interest" description="Disordered" evidence="2">
    <location>
        <begin position="161"/>
        <end position="209"/>
    </location>
</feature>
<dbReference type="Proteomes" id="UP000887574">
    <property type="component" value="Unplaced"/>
</dbReference>
<comment type="caution">
    <text evidence="1">Lacks conserved residue(s) required for the propagation of feature annotation.</text>
</comment>
<organism evidence="4 5">
    <name type="scientific">Ditylenchus dipsaci</name>
    <dbReference type="NCBI Taxonomy" id="166011"/>
    <lineage>
        <taxon>Eukaryota</taxon>
        <taxon>Metazoa</taxon>
        <taxon>Ecdysozoa</taxon>
        <taxon>Nematoda</taxon>
        <taxon>Chromadorea</taxon>
        <taxon>Rhabditida</taxon>
        <taxon>Tylenchina</taxon>
        <taxon>Tylenchomorpha</taxon>
        <taxon>Sphaerularioidea</taxon>
        <taxon>Anguinidae</taxon>
        <taxon>Anguininae</taxon>
        <taxon>Ditylenchus</taxon>
    </lineage>
</organism>
<evidence type="ECO:0000256" key="2">
    <source>
        <dbReference type="SAM" id="MobiDB-lite"/>
    </source>
</evidence>
<dbReference type="Gene3D" id="1.10.10.1940">
    <property type="match status" value="1"/>
</dbReference>
<evidence type="ECO:0000259" key="3">
    <source>
        <dbReference type="PROSITE" id="PS51670"/>
    </source>
</evidence>
<accession>A0A915CTR4</accession>
<dbReference type="SMART" id="SM00254">
    <property type="entry name" value="ShKT"/>
    <property type="match status" value="2"/>
</dbReference>
<feature type="compositionally biased region" description="Basic and acidic residues" evidence="2">
    <location>
        <begin position="88"/>
        <end position="103"/>
    </location>
</feature>
<name>A0A915CTR4_9BILA</name>
<dbReference type="AlphaFoldDB" id="A0A915CTR4"/>
<keyword evidence="4" id="KW-1185">Reference proteome</keyword>
<feature type="compositionally biased region" description="Basic and acidic residues" evidence="2">
    <location>
        <begin position="128"/>
        <end position="137"/>
    </location>
</feature>
<sequence>MSLVQDGGLEPPTEDFSLINWKKSICQNKIFTVINLTQTAIKLNMRVSITVLSLAIITCITYQVSEADLTPDLSQIKPFDQALYDKEEKEKRESLKSKHREAIKAQNENRNILSQAVQDQTNPNQDSAKGEINQDAKLGDTNKDIKCTQTKRTECQRMAFERTQPDEKYNNAPELSASVPPPTTTNITESRTRRRNRNRRNRRAERRRNKVKLITREVACADKMKPKGCTKLFTKLDKKNNKRITNMTACKDKKLQLLAKDCAKTCGCQMESLKVTVRIRGNVQDNSSLLSQLRLFATIKKGKCKNTAKSCPRSDSLRALVRCDRNSYKHKMKGCDESCFKCLPENYVCEDKNAARCARLHKKGFCDLPYKAAKLALCAQTCGACDKNTTGDFPMAKIARRSKSSKSKKSKYIF</sequence>